<protein>
    <submittedName>
        <fullName evidence="3">Cell wall hydrolase</fullName>
    </submittedName>
</protein>
<keyword evidence="3" id="KW-0378">Hydrolase</keyword>
<dbReference type="Gene3D" id="1.10.10.2520">
    <property type="entry name" value="Cell wall hydrolase SleB, domain 1"/>
    <property type="match status" value="1"/>
</dbReference>
<dbReference type="Pfam" id="PF07486">
    <property type="entry name" value="Hydrolase_2"/>
    <property type="match status" value="1"/>
</dbReference>
<feature type="domain" description="Cell wall hydrolase SleB" evidence="2">
    <location>
        <begin position="153"/>
        <end position="262"/>
    </location>
</feature>
<dbReference type="EMBL" id="NSLI01000002">
    <property type="protein sequence ID" value="PAX08479.1"/>
    <property type="molecule type" value="Genomic_DNA"/>
</dbReference>
<dbReference type="OrthoDB" id="9785345at2"/>
<feature type="compositionally biased region" description="Low complexity" evidence="1">
    <location>
        <begin position="474"/>
        <end position="486"/>
    </location>
</feature>
<dbReference type="InterPro" id="IPR042047">
    <property type="entry name" value="SleB_dom1"/>
</dbReference>
<evidence type="ECO:0000256" key="1">
    <source>
        <dbReference type="SAM" id="MobiDB-lite"/>
    </source>
</evidence>
<gene>
    <name evidence="3" type="ORF">CKY28_03565</name>
</gene>
<comment type="caution">
    <text evidence="3">The sequence shown here is derived from an EMBL/GenBank/DDBJ whole genome shotgun (WGS) entry which is preliminary data.</text>
</comment>
<name>A0A2A2SGW5_9SPHN</name>
<organism evidence="3 4">
    <name type="scientific">Sphingomonas lenta</name>
    <dbReference type="NCBI Taxonomy" id="1141887"/>
    <lineage>
        <taxon>Bacteria</taxon>
        <taxon>Pseudomonadati</taxon>
        <taxon>Pseudomonadota</taxon>
        <taxon>Alphaproteobacteria</taxon>
        <taxon>Sphingomonadales</taxon>
        <taxon>Sphingomonadaceae</taxon>
        <taxon>Sphingomonas</taxon>
    </lineage>
</organism>
<evidence type="ECO:0000259" key="2">
    <source>
        <dbReference type="Pfam" id="PF07486"/>
    </source>
</evidence>
<evidence type="ECO:0000313" key="4">
    <source>
        <dbReference type="Proteomes" id="UP000218151"/>
    </source>
</evidence>
<feature type="region of interest" description="Disordered" evidence="1">
    <location>
        <begin position="1"/>
        <end position="43"/>
    </location>
</feature>
<reference evidence="4" key="1">
    <citation type="submission" date="2017-09" db="EMBL/GenBank/DDBJ databases">
        <authorList>
            <person name="Feng G."/>
            <person name="Zhu H."/>
        </authorList>
    </citation>
    <scope>NUCLEOTIDE SEQUENCE [LARGE SCALE GENOMIC DNA]</scope>
    <source>
        <strain evidence="4">1PNM-20</strain>
    </source>
</reference>
<dbReference type="AlphaFoldDB" id="A0A2A2SGW5"/>
<evidence type="ECO:0000313" key="3">
    <source>
        <dbReference type="EMBL" id="PAX08479.1"/>
    </source>
</evidence>
<feature type="region of interest" description="Disordered" evidence="1">
    <location>
        <begin position="434"/>
        <end position="486"/>
    </location>
</feature>
<dbReference type="Proteomes" id="UP000218151">
    <property type="component" value="Unassembled WGS sequence"/>
</dbReference>
<sequence>MWRTTDGDASHPVRAELVEAPSFLSPEEKDSPSTNSGRTGASGPPAIKVVLVATAVAALVAPALIVRNAPAVRPVPRAVATPQRVVPPAEIPPVEPTRFVEIAPEDARAINATVPFSAAPNPAARPFSFAGSTEDLARATDCLAAAVIYEAGDDAPGERAVAQVIINRLRHPAFPKTICGVVFQGQERSTGCQFTFTCDGALNRWRPTEAGWRRAREIATMALRGSVYRPVGHATHYHTDWVVPYWSSSLDKITAVGTHLFFRWTGWWGTPPAFNRRQAGPEPAFAKMAALSPAHASGVAAGEAVAGDEPLLEGLPPAAAEAAVEGAALPDAEMTPDANSFLITLPATVAPDLWHLLANKICGARRYCKVLGWVDPKLTPARLPLNTAQVASLSFSYLRDDENGLERRLWNCREFKRPVPAQCMRAQVFIPTGETIGGPADVQPPAVVPTRGPGELDGVRRRSGPPAPAPSPTPSAAAGAPKAATP</sequence>
<dbReference type="GO" id="GO:0016787">
    <property type="term" value="F:hydrolase activity"/>
    <property type="evidence" value="ECO:0007669"/>
    <property type="project" value="UniProtKB-KW"/>
</dbReference>
<keyword evidence="4" id="KW-1185">Reference proteome</keyword>
<dbReference type="InterPro" id="IPR011105">
    <property type="entry name" value="Cell_wall_hydrolase_SleB"/>
</dbReference>
<feature type="compositionally biased region" description="Basic and acidic residues" evidence="1">
    <location>
        <begin position="1"/>
        <end position="17"/>
    </location>
</feature>
<accession>A0A2A2SGW5</accession>
<proteinExistence type="predicted"/>